<accession>A0ABV4U961</accession>
<dbReference type="SUPFAM" id="SSF82171">
    <property type="entry name" value="DPP6 N-terminal domain-like"/>
    <property type="match status" value="1"/>
</dbReference>
<proteinExistence type="predicted"/>
<sequence length="404" mass="45769">MATNLPTTEAAMISCATPEAGHFFFGYYDKSPWHLSGRWMLAGRATFQDRAPKSDDRLTVGLIDLERSCAFIPLAETLAWNWQQGCMLQWLDEKHIVFNDRRSDRFVAVIVNVRTGEQRELPRPVYTLCPTRGIATSLNFARLHRLRPGYGYAGLPDPTAGDAAPEDDGLWMMDLRDGEAERVFSIEQARRILPKQVQGSGPHWLNHAQFAPGGRRLAVLHRWRSSAEPGPWHTRMLTLNADGGEPYPLVDAGMCSHYDWRDETHLLAFARVAGMEGEAKALDGFFRFRDRTAEAVSLAPQRLSEDGHCSYSPDRQWILNDTYPDPADQCRTLMLVRAADGEVFEIGRFFSPMPDQAEIRCDLHPRWSPDGRQVCIDSIHEGRRAMYTVDVTALVSRCNGTWEF</sequence>
<gene>
    <name evidence="1" type="ORF">ACERK3_11015</name>
</gene>
<dbReference type="Proteomes" id="UP001575105">
    <property type="component" value="Unassembled WGS sequence"/>
</dbReference>
<protein>
    <submittedName>
        <fullName evidence="1">Uncharacterized protein</fullName>
    </submittedName>
</protein>
<comment type="caution">
    <text evidence="1">The sequence shown here is derived from an EMBL/GenBank/DDBJ whole genome shotgun (WGS) entry which is preliminary data.</text>
</comment>
<dbReference type="RefSeq" id="WP_425345748.1">
    <property type="nucleotide sequence ID" value="NZ_JBGUBD010000006.1"/>
</dbReference>
<keyword evidence="2" id="KW-1185">Reference proteome</keyword>
<dbReference type="InterPro" id="IPR015943">
    <property type="entry name" value="WD40/YVTN_repeat-like_dom_sf"/>
</dbReference>
<dbReference type="EMBL" id="JBGUBD010000006">
    <property type="protein sequence ID" value="MFA9478823.1"/>
    <property type="molecule type" value="Genomic_DNA"/>
</dbReference>
<evidence type="ECO:0000313" key="1">
    <source>
        <dbReference type="EMBL" id="MFA9478823.1"/>
    </source>
</evidence>
<dbReference type="Gene3D" id="2.130.10.10">
    <property type="entry name" value="YVTN repeat-like/Quinoprotein amine dehydrogenase"/>
    <property type="match status" value="1"/>
</dbReference>
<reference evidence="1 2" key="1">
    <citation type="submission" date="2024-08" db="EMBL/GenBank/DDBJ databases">
        <title>Whole-genome sequencing of halo(alkali)philic microorganisms from hypersaline lakes.</title>
        <authorList>
            <person name="Sorokin D.Y."/>
            <person name="Merkel A.Y."/>
            <person name="Messina E."/>
            <person name="Yakimov M."/>
        </authorList>
    </citation>
    <scope>NUCLEOTIDE SEQUENCE [LARGE SCALE GENOMIC DNA]</scope>
    <source>
        <strain evidence="1 2">AB-hyl4</strain>
    </source>
</reference>
<organism evidence="1 2">
    <name type="scientific">Natronomicrosphaera hydrolytica</name>
    <dbReference type="NCBI Taxonomy" id="3242702"/>
    <lineage>
        <taxon>Bacteria</taxon>
        <taxon>Pseudomonadati</taxon>
        <taxon>Planctomycetota</taxon>
        <taxon>Phycisphaerae</taxon>
        <taxon>Phycisphaerales</taxon>
        <taxon>Phycisphaeraceae</taxon>
        <taxon>Natronomicrosphaera</taxon>
    </lineage>
</organism>
<name>A0ABV4U961_9BACT</name>
<evidence type="ECO:0000313" key="2">
    <source>
        <dbReference type="Proteomes" id="UP001575105"/>
    </source>
</evidence>